<dbReference type="GO" id="GO:0019684">
    <property type="term" value="P:photosynthesis, light reaction"/>
    <property type="evidence" value="ECO:0007669"/>
    <property type="project" value="InterPro"/>
</dbReference>
<proteinExistence type="predicted"/>
<accession>A0A857JHQ8</accession>
<protein>
    <recommendedName>
        <fullName evidence="1">PRC-barrel domain-containing protein</fullName>
    </recommendedName>
</protein>
<evidence type="ECO:0000313" key="3">
    <source>
        <dbReference type="Proteomes" id="UP000464524"/>
    </source>
</evidence>
<dbReference type="InterPro" id="IPR014747">
    <property type="entry name" value="Bac_photo_RC_H_C"/>
</dbReference>
<organism evidence="2 3">
    <name type="scientific">Paraglaciecola mesophila</name>
    <dbReference type="NCBI Taxonomy" id="197222"/>
    <lineage>
        <taxon>Bacteria</taxon>
        <taxon>Pseudomonadati</taxon>
        <taxon>Pseudomonadota</taxon>
        <taxon>Gammaproteobacteria</taxon>
        <taxon>Alteromonadales</taxon>
        <taxon>Alteromonadaceae</taxon>
        <taxon>Paraglaciecola</taxon>
    </lineage>
</organism>
<dbReference type="KEGG" id="pmes:FX988_01414"/>
<dbReference type="Gene3D" id="3.90.50.10">
    <property type="entry name" value="Photosynthetic Reaction Center, subunit H, domain 2"/>
    <property type="match status" value="2"/>
</dbReference>
<dbReference type="InterPro" id="IPR027275">
    <property type="entry name" value="PRC-brl_dom"/>
</dbReference>
<dbReference type="GO" id="GO:0030077">
    <property type="term" value="C:plasma membrane light-harvesting complex"/>
    <property type="evidence" value="ECO:0007669"/>
    <property type="project" value="InterPro"/>
</dbReference>
<gene>
    <name evidence="2" type="ORF">FX988_01414</name>
</gene>
<dbReference type="RefSeq" id="WP_160178957.1">
    <property type="nucleotide sequence ID" value="NZ_CP047656.1"/>
</dbReference>
<dbReference type="AlphaFoldDB" id="A0A857JHQ8"/>
<dbReference type="OrthoDB" id="9793882at2"/>
<dbReference type="SUPFAM" id="SSF50346">
    <property type="entry name" value="PRC-barrel domain"/>
    <property type="match status" value="2"/>
</dbReference>
<reference evidence="2 3" key="1">
    <citation type="submission" date="2019-12" db="EMBL/GenBank/DDBJ databases">
        <title>Genome sequencing and assembly of endphytes of Porphyra tenera.</title>
        <authorList>
            <person name="Park J.M."/>
            <person name="Shin R."/>
            <person name="Jo S.H."/>
        </authorList>
    </citation>
    <scope>NUCLEOTIDE SEQUENCE [LARGE SCALE GENOMIC DNA]</scope>
    <source>
        <strain evidence="2 3">GPM4</strain>
    </source>
</reference>
<dbReference type="InterPro" id="IPR011033">
    <property type="entry name" value="PRC_barrel-like_sf"/>
</dbReference>
<dbReference type="Pfam" id="PF05239">
    <property type="entry name" value="PRC"/>
    <property type="match status" value="1"/>
</dbReference>
<keyword evidence="3" id="KW-1185">Reference proteome</keyword>
<evidence type="ECO:0000313" key="2">
    <source>
        <dbReference type="EMBL" id="QHJ11186.1"/>
    </source>
</evidence>
<evidence type="ECO:0000259" key="1">
    <source>
        <dbReference type="Pfam" id="PF05239"/>
    </source>
</evidence>
<feature type="domain" description="PRC-barrel" evidence="1">
    <location>
        <begin position="149"/>
        <end position="210"/>
    </location>
</feature>
<sequence length="253" mass="28929">MLAGLRDIQRFTIAASDGDIGIIKDFLFDDRAWTIRYMYVDTHKWLPLGEKVLISPISLRDIDTEDEKIHVALSKQQVKDSPSIDEEKTVSREYEEILFSYLGYGYYWTGPGAWGEYAHPTALVNQQALEQANTNLQEHDKSSANHLRSIDELQGYDVIAGEETVGHVHDLILDTENWEVPMLIIDTHNWLPGGKKLLLAPKHIDDINWLEQRVHCTLPAEDIEHCPECDHDLLNDEGYKLKVKQALQTVPKS</sequence>
<dbReference type="Proteomes" id="UP000464524">
    <property type="component" value="Chromosome"/>
</dbReference>
<dbReference type="EMBL" id="CP047656">
    <property type="protein sequence ID" value="QHJ11186.1"/>
    <property type="molecule type" value="Genomic_DNA"/>
</dbReference>
<name>A0A857JHQ8_9ALTE</name>